<organism evidence="2 4">
    <name type="scientific">Ligilactobacillus acidipiscis</name>
    <dbReference type="NCBI Taxonomy" id="89059"/>
    <lineage>
        <taxon>Bacteria</taxon>
        <taxon>Bacillati</taxon>
        <taxon>Bacillota</taxon>
        <taxon>Bacilli</taxon>
        <taxon>Lactobacillales</taxon>
        <taxon>Lactobacillaceae</taxon>
        <taxon>Ligilactobacillus</taxon>
    </lineage>
</organism>
<evidence type="ECO:0008006" key="6">
    <source>
        <dbReference type="Google" id="ProtNLM"/>
    </source>
</evidence>
<protein>
    <recommendedName>
        <fullName evidence="6">Integral membrane protein</fullName>
    </recommendedName>
</protein>
<dbReference type="OrthoDB" id="2295747at2"/>
<keyword evidence="1" id="KW-0812">Transmembrane</keyword>
<dbReference type="EMBL" id="JQBK01000009">
    <property type="protein sequence ID" value="KRN87011.1"/>
    <property type="molecule type" value="Genomic_DNA"/>
</dbReference>
<feature type="transmembrane region" description="Helical" evidence="1">
    <location>
        <begin position="37"/>
        <end position="59"/>
    </location>
</feature>
<dbReference type="RefSeq" id="WP_010496057.1">
    <property type="nucleotide sequence ID" value="NZ_CP113926.1"/>
</dbReference>
<evidence type="ECO:0000313" key="3">
    <source>
        <dbReference type="EMBL" id="SFV40578.1"/>
    </source>
</evidence>
<gene>
    <name evidence="2" type="ORF">IV43_GL002175</name>
    <name evidence="3" type="ORF">LAC1533_1158</name>
</gene>
<dbReference type="PATRIC" id="fig|89059.3.peg.2295"/>
<feature type="transmembrane region" description="Helical" evidence="1">
    <location>
        <begin position="66"/>
        <end position="83"/>
    </location>
</feature>
<dbReference type="EMBL" id="LT630287">
    <property type="protein sequence ID" value="SFV40578.1"/>
    <property type="molecule type" value="Genomic_DNA"/>
</dbReference>
<dbReference type="Proteomes" id="UP000051491">
    <property type="component" value="Unassembled WGS sequence"/>
</dbReference>
<proteinExistence type="predicted"/>
<keyword evidence="1" id="KW-0472">Membrane</keyword>
<dbReference type="AlphaFoldDB" id="A0A0R2KC04"/>
<evidence type="ECO:0000313" key="5">
    <source>
        <dbReference type="Proteomes" id="UP000190935"/>
    </source>
</evidence>
<name>A0A0R2KC04_9LACO</name>
<accession>A0A0R2KC04</accession>
<reference evidence="2 4" key="1">
    <citation type="journal article" date="2015" name="Genome Announc.">
        <title>Expanding the biotechnology potential of lactobacilli through comparative genomics of 213 strains and associated genera.</title>
        <authorList>
            <person name="Sun Z."/>
            <person name="Harris H.M."/>
            <person name="McCann A."/>
            <person name="Guo C."/>
            <person name="Argimon S."/>
            <person name="Zhang W."/>
            <person name="Yang X."/>
            <person name="Jeffery I.B."/>
            <person name="Cooney J.C."/>
            <person name="Kagawa T.F."/>
            <person name="Liu W."/>
            <person name="Song Y."/>
            <person name="Salvetti E."/>
            <person name="Wrobel A."/>
            <person name="Rasinkangas P."/>
            <person name="Parkhill J."/>
            <person name="Rea M.C."/>
            <person name="O'Sullivan O."/>
            <person name="Ritari J."/>
            <person name="Douillard F.P."/>
            <person name="Paul Ross R."/>
            <person name="Yang R."/>
            <person name="Briner A.E."/>
            <person name="Felis G.E."/>
            <person name="de Vos W.M."/>
            <person name="Barrangou R."/>
            <person name="Klaenhammer T.R."/>
            <person name="Caufield P.W."/>
            <person name="Cui Y."/>
            <person name="Zhang H."/>
            <person name="O'Toole P.W."/>
        </authorList>
    </citation>
    <scope>NUCLEOTIDE SEQUENCE [LARGE SCALE GENOMIC DNA]</scope>
    <source>
        <strain evidence="2 4">DSM 15353</strain>
    </source>
</reference>
<evidence type="ECO:0000256" key="1">
    <source>
        <dbReference type="SAM" id="Phobius"/>
    </source>
</evidence>
<sequence length="108" mass="12233">MNVKELFTMKTLWCIAFGAVFSFIVPIIGATLDLNDIMKVGFILLGTNVVYSIILGLFVGAKNISWLVLLIFPVLYLIGYRYFFDGYALYFTLVYLGLTYLSYGITKD</sequence>
<evidence type="ECO:0000313" key="2">
    <source>
        <dbReference type="EMBL" id="KRN87011.1"/>
    </source>
</evidence>
<reference evidence="3" key="3">
    <citation type="submission" date="2016-11" db="EMBL/GenBank/DDBJ databases">
        <authorList>
            <person name="Jaros S."/>
            <person name="Januszkiewicz K."/>
            <person name="Wedrychowicz H."/>
        </authorList>
    </citation>
    <scope>NUCLEOTIDE SEQUENCE [LARGE SCALE GENOMIC DNA]</scope>
    <source>
        <strain evidence="3">ACA-DC 1533</strain>
    </source>
</reference>
<feature type="transmembrane region" description="Helical" evidence="1">
    <location>
        <begin position="89"/>
        <end position="106"/>
    </location>
</feature>
<dbReference type="GeneID" id="95349258"/>
<dbReference type="Proteomes" id="UP000190935">
    <property type="component" value="Chromosome I"/>
</dbReference>
<feature type="transmembrane region" description="Helical" evidence="1">
    <location>
        <begin position="12"/>
        <end position="31"/>
    </location>
</feature>
<dbReference type="STRING" id="89059.LAC1533_1158"/>
<keyword evidence="1" id="KW-1133">Transmembrane helix</keyword>
<evidence type="ECO:0000313" key="4">
    <source>
        <dbReference type="Proteomes" id="UP000051491"/>
    </source>
</evidence>
<dbReference type="KEGG" id="laca:LAC1533_1158"/>
<reference evidence="5" key="2">
    <citation type="submission" date="2016-11" db="EMBL/GenBank/DDBJ databases">
        <authorList>
            <person name="Papadimitriou K."/>
        </authorList>
    </citation>
    <scope>NUCLEOTIDE SEQUENCE [LARGE SCALE GENOMIC DNA]</scope>
    <source>
        <strain evidence="5">ACA-DC 1533</strain>
    </source>
</reference>